<gene>
    <name evidence="7" type="ORF">HUE88_09850</name>
</gene>
<dbReference type="InterPro" id="IPR051533">
    <property type="entry name" value="WaaL-like"/>
</dbReference>
<sequence>MVNIIYIKINQLNNFRISKQNEFTLYANYLLVAYAFFLPIYASTTRTIFSVIVVLFLLSGNIKEKFLFAIKDKVVLAFVLFYFMHLVWMLGSQHIDIASYKLANFRYILYIILFVAIIREDFIYKILAGFILGIFFSEIISYLMLMGIHIPYLQYSGGGTNVPFMSSYTQYSTVLSISMGILLYGIITIRQHISLKLLYVFFFISASSNIFIIQSKLGYGLYAISILVVTAMITIKHKKYWMIPISIVLIIGGYILAYSLSNTFHQRVNSFFNETAAAVEKENYHTSTGTRIGFHKYGYDLLQESLLFGFGTGDHQYEFLEYIKVVENDKSNYNSMKNNLDSGSGGSLHSEFLDNSLQFGIIGLVIFLNIFYQLLKYQVNDYYLKIVQVIFVVILLATASVNMIFLFSKIGKIFTLLSALTLKLYYNKEKLKKLT</sequence>
<feature type="transmembrane region" description="Helical" evidence="5">
    <location>
        <begin position="103"/>
        <end position="119"/>
    </location>
</feature>
<comment type="subcellular location">
    <subcellularLocation>
        <location evidence="1">Membrane</location>
        <topology evidence="1">Multi-pass membrane protein</topology>
    </subcellularLocation>
</comment>
<feature type="transmembrane region" description="Helical" evidence="5">
    <location>
        <begin position="168"/>
        <end position="187"/>
    </location>
</feature>
<accession>A0A7S7RMK4</accession>
<feature type="transmembrane region" description="Helical" evidence="5">
    <location>
        <begin position="23"/>
        <end position="41"/>
    </location>
</feature>
<evidence type="ECO:0000313" key="8">
    <source>
        <dbReference type="Proteomes" id="UP000593994"/>
    </source>
</evidence>
<feature type="domain" description="O-antigen ligase-related" evidence="6">
    <location>
        <begin position="202"/>
        <end position="368"/>
    </location>
</feature>
<evidence type="ECO:0000256" key="3">
    <source>
        <dbReference type="ARBA" id="ARBA00022989"/>
    </source>
</evidence>
<dbReference type="GO" id="GO:0016020">
    <property type="term" value="C:membrane"/>
    <property type="evidence" value="ECO:0007669"/>
    <property type="project" value="UniProtKB-SubCell"/>
</dbReference>
<feature type="transmembrane region" description="Helical" evidence="5">
    <location>
        <begin position="74"/>
        <end position="91"/>
    </location>
</feature>
<evidence type="ECO:0000256" key="4">
    <source>
        <dbReference type="ARBA" id="ARBA00023136"/>
    </source>
</evidence>
<evidence type="ECO:0000259" key="6">
    <source>
        <dbReference type="Pfam" id="PF04932"/>
    </source>
</evidence>
<feature type="transmembrane region" description="Helical" evidence="5">
    <location>
        <begin position="194"/>
        <end position="213"/>
    </location>
</feature>
<keyword evidence="4 5" id="KW-0472">Membrane</keyword>
<keyword evidence="8" id="KW-1185">Reference proteome</keyword>
<reference evidence="7 8" key="1">
    <citation type="submission" date="2020-05" db="EMBL/GenBank/DDBJ databases">
        <title>Sulfurimonas marisnigri, sp. nov., and Sulfurimonas baltica, sp. nov., manganese oxide reducing chemolithoautotrophs of the class Epsilonproteobacteria isolated from the pelagic redoxclines of the Black and Baltic Seas and emended description of the genus Sulfurimonas.</title>
        <authorList>
            <person name="Henkel J.V."/>
            <person name="Laudan C."/>
            <person name="Werner J."/>
            <person name="Neu T."/>
            <person name="Plewe S."/>
            <person name="Sproer C."/>
            <person name="Bunk B."/>
            <person name="Schulz-Vogt H.N."/>
        </authorList>
    </citation>
    <scope>NUCLEOTIDE SEQUENCE [LARGE SCALE GENOMIC DNA]</scope>
    <source>
        <strain evidence="7 8">GD2</strain>
    </source>
</reference>
<evidence type="ECO:0000256" key="5">
    <source>
        <dbReference type="SAM" id="Phobius"/>
    </source>
</evidence>
<evidence type="ECO:0000256" key="2">
    <source>
        <dbReference type="ARBA" id="ARBA00022692"/>
    </source>
</evidence>
<feature type="transmembrane region" description="Helical" evidence="5">
    <location>
        <begin position="357"/>
        <end position="375"/>
    </location>
</feature>
<feature type="transmembrane region" description="Helical" evidence="5">
    <location>
        <begin position="47"/>
        <end position="62"/>
    </location>
</feature>
<keyword evidence="2 5" id="KW-0812">Transmembrane</keyword>
<organism evidence="7 8">
    <name type="scientific">Candidatus Sulfurimonas baltica</name>
    <dbReference type="NCBI Taxonomy" id="2740404"/>
    <lineage>
        <taxon>Bacteria</taxon>
        <taxon>Pseudomonadati</taxon>
        <taxon>Campylobacterota</taxon>
        <taxon>Epsilonproteobacteria</taxon>
        <taxon>Campylobacterales</taxon>
        <taxon>Sulfurimonadaceae</taxon>
        <taxon>Sulfurimonas</taxon>
    </lineage>
</organism>
<evidence type="ECO:0000256" key="1">
    <source>
        <dbReference type="ARBA" id="ARBA00004141"/>
    </source>
</evidence>
<keyword evidence="3 5" id="KW-1133">Transmembrane helix</keyword>
<dbReference type="PANTHER" id="PTHR37422">
    <property type="entry name" value="TEICHURONIC ACID BIOSYNTHESIS PROTEIN TUAE"/>
    <property type="match status" value="1"/>
</dbReference>
<feature type="transmembrane region" description="Helical" evidence="5">
    <location>
        <begin position="410"/>
        <end position="426"/>
    </location>
</feature>
<dbReference type="Pfam" id="PF04932">
    <property type="entry name" value="Wzy_C"/>
    <property type="match status" value="1"/>
</dbReference>
<feature type="transmembrane region" description="Helical" evidence="5">
    <location>
        <begin position="219"/>
        <end position="235"/>
    </location>
</feature>
<proteinExistence type="predicted"/>
<feature type="transmembrane region" description="Helical" evidence="5">
    <location>
        <begin position="240"/>
        <end position="260"/>
    </location>
</feature>
<dbReference type="RefSeq" id="WP_194368581.1">
    <property type="nucleotide sequence ID" value="NZ_CP054492.1"/>
</dbReference>
<feature type="transmembrane region" description="Helical" evidence="5">
    <location>
        <begin position="382"/>
        <end position="404"/>
    </location>
</feature>
<dbReference type="InterPro" id="IPR007016">
    <property type="entry name" value="O-antigen_ligase-rel_domated"/>
</dbReference>
<feature type="transmembrane region" description="Helical" evidence="5">
    <location>
        <begin position="126"/>
        <end position="148"/>
    </location>
</feature>
<dbReference type="AlphaFoldDB" id="A0A7S7RMK4"/>
<protein>
    <recommendedName>
        <fullName evidence="6">O-antigen ligase-related domain-containing protein</fullName>
    </recommendedName>
</protein>
<name>A0A7S7RMK4_9BACT</name>
<evidence type="ECO:0000313" key="7">
    <source>
        <dbReference type="EMBL" id="QOY51420.1"/>
    </source>
</evidence>
<dbReference type="EMBL" id="CP054492">
    <property type="protein sequence ID" value="QOY51420.1"/>
    <property type="molecule type" value="Genomic_DNA"/>
</dbReference>
<dbReference type="KEGG" id="sbal:HUE88_09850"/>
<dbReference type="Proteomes" id="UP000593994">
    <property type="component" value="Chromosome"/>
</dbReference>
<dbReference type="PANTHER" id="PTHR37422:SF13">
    <property type="entry name" value="LIPOPOLYSACCHARIDE BIOSYNTHESIS PROTEIN PA4999-RELATED"/>
    <property type="match status" value="1"/>
</dbReference>